<feature type="chain" id="PRO_5032520741" description="Secretion system C-terminal sorting domain-containing protein" evidence="2">
    <location>
        <begin position="22"/>
        <end position="333"/>
    </location>
</feature>
<keyword evidence="1 2" id="KW-0732">Signal</keyword>
<name>A0A841N110_9FLAO</name>
<gene>
    <name evidence="4" type="ORF">HNP36_001577</name>
</gene>
<dbReference type="InterPro" id="IPR026444">
    <property type="entry name" value="Secre_tail"/>
</dbReference>
<evidence type="ECO:0000313" key="4">
    <source>
        <dbReference type="EMBL" id="MBB6370524.1"/>
    </source>
</evidence>
<dbReference type="Proteomes" id="UP000589738">
    <property type="component" value="Unassembled WGS sequence"/>
</dbReference>
<protein>
    <recommendedName>
        <fullName evidence="3">Secretion system C-terminal sorting domain-containing protein</fullName>
    </recommendedName>
</protein>
<dbReference type="RefSeq" id="WP_184158719.1">
    <property type="nucleotide sequence ID" value="NZ_JACHLC010000001.1"/>
</dbReference>
<comment type="caution">
    <text evidence="4">The sequence shown here is derived from an EMBL/GenBank/DDBJ whole genome shotgun (WGS) entry which is preliminary data.</text>
</comment>
<accession>A0A841N110</accession>
<dbReference type="NCBIfam" id="TIGR04183">
    <property type="entry name" value="Por_Secre_tail"/>
    <property type="match status" value="1"/>
</dbReference>
<dbReference type="Pfam" id="PF18962">
    <property type="entry name" value="Por_Secre_tail"/>
    <property type="match status" value="1"/>
</dbReference>
<dbReference type="AlphaFoldDB" id="A0A841N110"/>
<keyword evidence="5" id="KW-1185">Reference proteome</keyword>
<evidence type="ECO:0000259" key="3">
    <source>
        <dbReference type="Pfam" id="PF18962"/>
    </source>
</evidence>
<reference evidence="4 5" key="1">
    <citation type="submission" date="2020-08" db="EMBL/GenBank/DDBJ databases">
        <title>Functional genomics of gut bacteria from endangered species of beetles.</title>
        <authorList>
            <person name="Carlos-Shanley C."/>
        </authorList>
    </citation>
    <scope>NUCLEOTIDE SEQUENCE [LARGE SCALE GENOMIC DNA]</scope>
    <source>
        <strain evidence="4 5">S00136</strain>
    </source>
</reference>
<proteinExistence type="predicted"/>
<feature type="signal peptide" evidence="2">
    <location>
        <begin position="1"/>
        <end position="21"/>
    </location>
</feature>
<sequence>MKKYLLSILFISSLIFSQALHTENFENYSIGAFNNWTIINYSSGTPNIPAAYRPPVLQVSQGNGGQGKILKITTPNNQFMDRYEIKNTGNLGTLWSGRQSGNNVLRVKFQLYTKDIKSDITIGLYDSQKRMIVGLTIGLEGRIIDGYARATKKVDNTVDYYKVSLLNNQFNPPNVLQDIVYTYDYDTGKVTIEGPYGIGVLDAANTQYNPIPNQEIFEHRMYFSFLSGVQNGVMLLDNYQIEALPFSALSTIDHKSEDQTFKIYPNPSNDYINVSYPNIKNIQFLQIFDMNGRLIDNPVASSKINISGLPTGNFILKVLTKDGNIFTEKFIKK</sequence>
<evidence type="ECO:0000256" key="1">
    <source>
        <dbReference type="ARBA" id="ARBA00022729"/>
    </source>
</evidence>
<dbReference type="EMBL" id="JACHLC010000001">
    <property type="protein sequence ID" value="MBB6370524.1"/>
    <property type="molecule type" value="Genomic_DNA"/>
</dbReference>
<evidence type="ECO:0000313" key="5">
    <source>
        <dbReference type="Proteomes" id="UP000589738"/>
    </source>
</evidence>
<feature type="domain" description="Secretion system C-terminal sorting" evidence="3">
    <location>
        <begin position="263"/>
        <end position="331"/>
    </location>
</feature>
<organism evidence="4 5">
    <name type="scientific">Chryseobacterium shigense</name>
    <dbReference type="NCBI Taxonomy" id="297244"/>
    <lineage>
        <taxon>Bacteria</taxon>
        <taxon>Pseudomonadati</taxon>
        <taxon>Bacteroidota</taxon>
        <taxon>Flavobacteriia</taxon>
        <taxon>Flavobacteriales</taxon>
        <taxon>Weeksellaceae</taxon>
        <taxon>Chryseobacterium group</taxon>
        <taxon>Chryseobacterium</taxon>
    </lineage>
</organism>
<evidence type="ECO:0000256" key="2">
    <source>
        <dbReference type="SAM" id="SignalP"/>
    </source>
</evidence>